<protein>
    <submittedName>
        <fullName evidence="1">Uncharacterized protein</fullName>
    </submittedName>
</protein>
<keyword evidence="2" id="KW-1185">Reference proteome</keyword>
<proteinExistence type="predicted"/>
<dbReference type="EMBL" id="AP024488">
    <property type="protein sequence ID" value="BCS96197.1"/>
    <property type="molecule type" value="Genomic_DNA"/>
</dbReference>
<dbReference type="Proteomes" id="UP001320148">
    <property type="component" value="Chromosome"/>
</dbReference>
<evidence type="ECO:0000313" key="1">
    <source>
        <dbReference type="EMBL" id="BCS96197.1"/>
    </source>
</evidence>
<reference evidence="1 2" key="1">
    <citation type="submission" date="2021-02" db="EMBL/GenBank/DDBJ databases">
        <title>Complete genome of Desulfoluna sp. strain ASN36.</title>
        <authorList>
            <person name="Takahashi A."/>
            <person name="Kojima H."/>
            <person name="Fukui M."/>
        </authorList>
    </citation>
    <scope>NUCLEOTIDE SEQUENCE [LARGE SCALE GENOMIC DNA]</scope>
    <source>
        <strain evidence="1 2">ASN36</strain>
    </source>
</reference>
<evidence type="ECO:0000313" key="2">
    <source>
        <dbReference type="Proteomes" id="UP001320148"/>
    </source>
</evidence>
<gene>
    <name evidence="1" type="ORF">DSLASN_18290</name>
</gene>
<organism evidence="1 2">
    <name type="scientific">Desulfoluna limicola</name>
    <dbReference type="NCBI Taxonomy" id="2810562"/>
    <lineage>
        <taxon>Bacteria</taxon>
        <taxon>Pseudomonadati</taxon>
        <taxon>Thermodesulfobacteriota</taxon>
        <taxon>Desulfobacteria</taxon>
        <taxon>Desulfobacterales</taxon>
        <taxon>Desulfolunaceae</taxon>
        <taxon>Desulfoluna</taxon>
    </lineage>
</organism>
<name>A0ABM7PGD4_9BACT</name>
<accession>A0ABM7PGD4</accession>
<sequence length="57" mass="6332">MYENLFIKRLAPVRATGGIFNRAASGGKVSRPESWGPKRIFMKQNSVVCDGLFLCDV</sequence>